<dbReference type="InterPro" id="IPR026906">
    <property type="entry name" value="LRR_5"/>
</dbReference>
<dbReference type="AlphaFoldDB" id="A2DJZ1"/>
<dbReference type="RefSeq" id="XP_001580341.1">
    <property type="nucleotide sequence ID" value="XM_001580291.1"/>
</dbReference>
<dbReference type="InterPro" id="IPR032675">
    <property type="entry name" value="LRR_dom_sf"/>
</dbReference>
<evidence type="ECO:0000313" key="2">
    <source>
        <dbReference type="Proteomes" id="UP000001542"/>
    </source>
</evidence>
<dbReference type="EMBL" id="DS113209">
    <property type="protein sequence ID" value="EAY19355.1"/>
    <property type="molecule type" value="Genomic_DNA"/>
</dbReference>
<dbReference type="PANTHER" id="PTHR45661">
    <property type="entry name" value="SURFACE ANTIGEN"/>
    <property type="match status" value="1"/>
</dbReference>
<dbReference type="SUPFAM" id="SSF52058">
    <property type="entry name" value="L domain-like"/>
    <property type="match status" value="4"/>
</dbReference>
<dbReference type="PANTHER" id="PTHR45661:SF3">
    <property type="entry name" value="IG-LIKE DOMAIN-CONTAINING PROTEIN"/>
    <property type="match status" value="1"/>
</dbReference>
<gene>
    <name evidence="1" type="ORF">TVAG_452700</name>
</gene>
<dbReference type="InterPro" id="IPR053139">
    <property type="entry name" value="Surface_bspA-like"/>
</dbReference>
<reference evidence="1" key="2">
    <citation type="journal article" date="2007" name="Science">
        <title>Draft genome sequence of the sexually transmitted pathogen Trichomonas vaginalis.</title>
        <authorList>
            <person name="Carlton J.M."/>
            <person name="Hirt R.P."/>
            <person name="Silva J.C."/>
            <person name="Delcher A.L."/>
            <person name="Schatz M."/>
            <person name="Zhao Q."/>
            <person name="Wortman J.R."/>
            <person name="Bidwell S.L."/>
            <person name="Alsmark U.C.M."/>
            <person name="Besteiro S."/>
            <person name="Sicheritz-Ponten T."/>
            <person name="Noel C.J."/>
            <person name="Dacks J.B."/>
            <person name="Foster P.G."/>
            <person name="Simillion C."/>
            <person name="Van de Peer Y."/>
            <person name="Miranda-Saavedra D."/>
            <person name="Barton G.J."/>
            <person name="Westrop G.D."/>
            <person name="Mueller S."/>
            <person name="Dessi D."/>
            <person name="Fiori P.L."/>
            <person name="Ren Q."/>
            <person name="Paulsen I."/>
            <person name="Zhang H."/>
            <person name="Bastida-Corcuera F.D."/>
            <person name="Simoes-Barbosa A."/>
            <person name="Brown M.T."/>
            <person name="Hayes R.D."/>
            <person name="Mukherjee M."/>
            <person name="Okumura C.Y."/>
            <person name="Schneider R."/>
            <person name="Smith A.J."/>
            <person name="Vanacova S."/>
            <person name="Villalvazo M."/>
            <person name="Haas B.J."/>
            <person name="Pertea M."/>
            <person name="Feldblyum T.V."/>
            <person name="Utterback T.R."/>
            <person name="Shu C.L."/>
            <person name="Osoegawa K."/>
            <person name="de Jong P.J."/>
            <person name="Hrdy I."/>
            <person name="Horvathova L."/>
            <person name="Zubacova Z."/>
            <person name="Dolezal P."/>
            <person name="Malik S.B."/>
            <person name="Logsdon J.M. Jr."/>
            <person name="Henze K."/>
            <person name="Gupta A."/>
            <person name="Wang C.C."/>
            <person name="Dunne R.L."/>
            <person name="Upcroft J.A."/>
            <person name="Upcroft P."/>
            <person name="White O."/>
            <person name="Salzberg S.L."/>
            <person name="Tang P."/>
            <person name="Chiu C.-H."/>
            <person name="Lee Y.-S."/>
            <person name="Embley T.M."/>
            <person name="Coombs G.H."/>
            <person name="Mottram J.C."/>
            <person name="Tachezy J."/>
            <person name="Fraser-Liggett C.M."/>
            <person name="Johnson P.J."/>
        </authorList>
    </citation>
    <scope>NUCLEOTIDE SEQUENCE [LARGE SCALE GENOMIC DNA]</scope>
    <source>
        <strain evidence="1">G3</strain>
    </source>
</reference>
<dbReference type="Pfam" id="PF13306">
    <property type="entry name" value="LRR_5"/>
    <property type="match status" value="4"/>
</dbReference>
<keyword evidence="2" id="KW-1185">Reference proteome</keyword>
<sequence>MGEIVVDPENQYYTSDDSILYGKGKTYFILLFRRNITSFIVPENITSIPYGFFRNTKLNNITFNSKLKSFGICAFQNTYLVNITFPDSLVSIGDAAFANCKFLNTVIGSGMTSISRELFKFSNISNITLTENIKSIGINAFLGCPNLKNIRIPMSVTSIEGSSFDLGIKLEFEDGSPFYCDNQSLLYNAALTKIFARLSNLESYEIPSTVKLFSSRVFAGHTGLKTINFTSDSQLSSISFELFFGCTNLQEFIFPNTVTYIAENGFAACNSLRVIHLPDNLMEIANNGFRNCKGLVEVHFKNGTNIKHLTFAECTALETIIFEGSQGTTLGLSFPGCPNLKTVIFKNITSIGSSCFSECTSLKLLDIPPTIKYIAPNAFAKSGIENITFLGEPPMTVINTDAFSNAYKLRNLILPPTIQVIGSNVFRWTKIETFTVPRDTHTISEYGFHNCVNLSTFIIENNSSLMNIKFAAFSGCKSLTTIICNDSMYFTVENFALFNKNKTVLVVFPPGCPCKFFSVPITIREIEAGAFLECRNLVNILIPDNSVQYIRRYAFSECTSLTHINIPLSVIDIQPNAFSNCIKLICDVDVENKTEAFIDNLYKRCYLNFNAIRECSFVTCKKPENCRYHSSFVVVSLTQGIALGLF</sequence>
<dbReference type="KEGG" id="tva:5464881"/>
<dbReference type="Proteomes" id="UP000001542">
    <property type="component" value="Unassembled WGS sequence"/>
</dbReference>
<dbReference type="SMR" id="A2DJZ1"/>
<name>A2DJZ1_TRIV3</name>
<dbReference type="Gene3D" id="3.80.10.10">
    <property type="entry name" value="Ribonuclease Inhibitor"/>
    <property type="match status" value="3"/>
</dbReference>
<accession>A2DJZ1</accession>
<dbReference type="VEuPathDB" id="TrichDB:TVAG_452700"/>
<protein>
    <submittedName>
        <fullName evidence="1">Surface antigen BspA-like</fullName>
    </submittedName>
</protein>
<organism evidence="1 2">
    <name type="scientific">Trichomonas vaginalis (strain ATCC PRA-98 / G3)</name>
    <dbReference type="NCBI Taxonomy" id="412133"/>
    <lineage>
        <taxon>Eukaryota</taxon>
        <taxon>Metamonada</taxon>
        <taxon>Parabasalia</taxon>
        <taxon>Trichomonadida</taxon>
        <taxon>Trichomonadidae</taxon>
        <taxon>Trichomonas</taxon>
    </lineage>
</organism>
<evidence type="ECO:0000313" key="1">
    <source>
        <dbReference type="EMBL" id="EAY19355.1"/>
    </source>
</evidence>
<proteinExistence type="predicted"/>
<dbReference type="InParanoid" id="A2DJZ1"/>
<dbReference type="STRING" id="5722.A2DJZ1"/>
<reference evidence="1" key="1">
    <citation type="submission" date="2006-10" db="EMBL/GenBank/DDBJ databases">
        <authorList>
            <person name="Amadeo P."/>
            <person name="Zhao Q."/>
            <person name="Wortman J."/>
            <person name="Fraser-Liggett C."/>
            <person name="Carlton J."/>
        </authorList>
    </citation>
    <scope>NUCLEOTIDE SEQUENCE</scope>
    <source>
        <strain evidence="1">G3</strain>
    </source>
</reference>
<dbReference type="VEuPathDB" id="TrichDB:TVAGG3_0290910"/>